<dbReference type="SMART" id="SM00895">
    <property type="entry name" value="FCD"/>
    <property type="match status" value="1"/>
</dbReference>
<reference evidence="5 6" key="1">
    <citation type="journal article" date="2006" name="Syst. Appl. Microbiol.">
        <title>Anoxybacillus amylolyticus sp. nov., a thermophilic amylase producing bacterium isolated from Mount Rittmann (Antarctica).</title>
        <authorList>
            <person name="Poli A."/>
            <person name="Esposito E."/>
            <person name="Lama L."/>
            <person name="Orlando P."/>
            <person name="Nicolaus G."/>
            <person name="de Appolonia F."/>
            <person name="Gambacorta A."/>
            <person name="Nicolaus B."/>
        </authorList>
    </citation>
    <scope>NUCLEOTIDE SEQUENCE [LARGE SCALE GENOMIC DNA]</scope>
    <source>
        <strain evidence="5 6">DSM 15939</strain>
    </source>
</reference>
<keyword evidence="1" id="KW-0805">Transcription regulation</keyword>
<evidence type="ECO:0000256" key="1">
    <source>
        <dbReference type="ARBA" id="ARBA00023015"/>
    </source>
</evidence>
<dbReference type="Gene3D" id="1.20.120.530">
    <property type="entry name" value="GntR ligand-binding domain-like"/>
    <property type="match status" value="1"/>
</dbReference>
<dbReference type="Pfam" id="PF00392">
    <property type="entry name" value="GntR"/>
    <property type="match status" value="1"/>
</dbReference>
<accession>A0A160F1D3</accession>
<dbReference type="InterPro" id="IPR036388">
    <property type="entry name" value="WH-like_DNA-bd_sf"/>
</dbReference>
<dbReference type="PROSITE" id="PS50949">
    <property type="entry name" value="HTH_GNTR"/>
    <property type="match status" value="1"/>
</dbReference>
<sequence>MIYTNMSNTYTKMSEEQIYQILRNAIFHADLPPGTQLIESSLAEAFGVSRTPIRAVLQRLKYDSLVEIVPHRGAFVYCPTPEESEQIFFVRQILEPEAAALAATHATPEHLRIMEEMLKKEKECYEKNEPHKALPFIEQFHMTIIEASRNPYLVECLHRIISLTHIILTFYDVSHTHSCDVYEEHEALYKAICARDADRAKQLTHLHIPSIVRDIDFTKKFNRSLSIHEIIKKYTT</sequence>
<dbReference type="InterPro" id="IPR000524">
    <property type="entry name" value="Tscrpt_reg_HTH_GntR"/>
</dbReference>
<evidence type="ECO:0000256" key="3">
    <source>
        <dbReference type="ARBA" id="ARBA00023163"/>
    </source>
</evidence>
<dbReference type="InterPro" id="IPR011711">
    <property type="entry name" value="GntR_C"/>
</dbReference>
<feature type="domain" description="HTH gntR-type" evidence="4">
    <location>
        <begin position="12"/>
        <end position="79"/>
    </location>
</feature>
<dbReference type="SUPFAM" id="SSF48008">
    <property type="entry name" value="GntR ligand-binding domain-like"/>
    <property type="match status" value="1"/>
</dbReference>
<evidence type="ECO:0000256" key="2">
    <source>
        <dbReference type="ARBA" id="ARBA00023125"/>
    </source>
</evidence>
<dbReference type="KEGG" id="aamy:GFC30_2775"/>
<evidence type="ECO:0000313" key="5">
    <source>
        <dbReference type="EMBL" id="ANB59375.1"/>
    </source>
</evidence>
<dbReference type="PANTHER" id="PTHR43537:SF45">
    <property type="entry name" value="GNTR FAMILY REGULATORY PROTEIN"/>
    <property type="match status" value="1"/>
</dbReference>
<dbReference type="GO" id="GO:0003677">
    <property type="term" value="F:DNA binding"/>
    <property type="evidence" value="ECO:0007669"/>
    <property type="project" value="UniProtKB-KW"/>
</dbReference>
<dbReference type="EMBL" id="CP015438">
    <property type="protein sequence ID" value="ANB59375.1"/>
    <property type="molecule type" value="Genomic_DNA"/>
</dbReference>
<dbReference type="PATRIC" id="fig|294699.3.peg.2855"/>
<protein>
    <submittedName>
        <fullName evidence="5">Bacterial regulatory s, gntR family protein</fullName>
    </submittedName>
</protein>
<gene>
    <name evidence="5" type="ORF">GFC30_2775</name>
</gene>
<dbReference type="PANTHER" id="PTHR43537">
    <property type="entry name" value="TRANSCRIPTIONAL REGULATOR, GNTR FAMILY"/>
    <property type="match status" value="1"/>
</dbReference>
<dbReference type="CDD" id="cd07377">
    <property type="entry name" value="WHTH_GntR"/>
    <property type="match status" value="1"/>
</dbReference>
<dbReference type="RefSeq" id="WP_238583515.1">
    <property type="nucleotide sequence ID" value="NZ_CP015438.1"/>
</dbReference>
<dbReference type="SMART" id="SM00345">
    <property type="entry name" value="HTH_GNTR"/>
    <property type="match status" value="1"/>
</dbReference>
<keyword evidence="2" id="KW-0238">DNA-binding</keyword>
<organism evidence="5 6">
    <name type="scientific">Anoxybacteroides amylolyticum</name>
    <dbReference type="NCBI Taxonomy" id="294699"/>
    <lineage>
        <taxon>Bacteria</taxon>
        <taxon>Bacillati</taxon>
        <taxon>Bacillota</taxon>
        <taxon>Bacilli</taxon>
        <taxon>Bacillales</taxon>
        <taxon>Anoxybacillaceae</taxon>
        <taxon>Anoxybacteroides</taxon>
    </lineage>
</organism>
<dbReference type="SUPFAM" id="SSF46785">
    <property type="entry name" value="Winged helix' DNA-binding domain"/>
    <property type="match status" value="1"/>
</dbReference>
<name>A0A160F1D3_9BACL</name>
<dbReference type="GO" id="GO:0003700">
    <property type="term" value="F:DNA-binding transcription factor activity"/>
    <property type="evidence" value="ECO:0007669"/>
    <property type="project" value="InterPro"/>
</dbReference>
<dbReference type="Proteomes" id="UP000076865">
    <property type="component" value="Chromosome"/>
</dbReference>
<dbReference type="Gene3D" id="1.10.10.10">
    <property type="entry name" value="Winged helix-like DNA-binding domain superfamily/Winged helix DNA-binding domain"/>
    <property type="match status" value="1"/>
</dbReference>
<dbReference type="AlphaFoldDB" id="A0A160F1D3"/>
<evidence type="ECO:0000313" key="6">
    <source>
        <dbReference type="Proteomes" id="UP000076865"/>
    </source>
</evidence>
<dbReference type="Pfam" id="PF07729">
    <property type="entry name" value="FCD"/>
    <property type="match status" value="1"/>
</dbReference>
<dbReference type="InterPro" id="IPR036390">
    <property type="entry name" value="WH_DNA-bd_sf"/>
</dbReference>
<keyword evidence="6" id="KW-1185">Reference proteome</keyword>
<dbReference type="InterPro" id="IPR008920">
    <property type="entry name" value="TF_FadR/GntR_C"/>
</dbReference>
<evidence type="ECO:0000259" key="4">
    <source>
        <dbReference type="PROSITE" id="PS50949"/>
    </source>
</evidence>
<keyword evidence="3" id="KW-0804">Transcription</keyword>
<proteinExistence type="predicted"/>